<dbReference type="InterPro" id="IPR000095">
    <property type="entry name" value="CRIB_dom"/>
</dbReference>
<evidence type="ECO:0000256" key="6">
    <source>
        <dbReference type="ARBA" id="ARBA00022960"/>
    </source>
</evidence>
<evidence type="ECO:0000256" key="5">
    <source>
        <dbReference type="ARBA" id="ARBA00022490"/>
    </source>
</evidence>
<gene>
    <name evidence="12" type="primary">Cdc42se2a</name>
    <name evidence="12" type="ORF">MYSCRO_R11096</name>
</gene>
<evidence type="ECO:0000256" key="9">
    <source>
        <dbReference type="ARBA" id="ARBA00023212"/>
    </source>
</evidence>
<name>A0A7L2S9I0_9PASS</name>
<dbReference type="OrthoDB" id="5559822at2759"/>
<evidence type="ECO:0000313" key="12">
    <source>
        <dbReference type="EMBL" id="NXS17566.1"/>
    </source>
</evidence>
<reference evidence="12 13" key="1">
    <citation type="submission" date="2019-09" db="EMBL/GenBank/DDBJ databases">
        <title>Bird 10,000 Genomes (B10K) Project - Family phase.</title>
        <authorList>
            <person name="Zhang G."/>
        </authorList>
    </citation>
    <scope>NUCLEOTIDE SEQUENCE [LARGE SCALE GENOMIC DNA]</scope>
    <source>
        <strain evidence="12">B10K-DU-002-82</strain>
    </source>
</reference>
<dbReference type="GO" id="GO:0008360">
    <property type="term" value="P:regulation of cell shape"/>
    <property type="evidence" value="ECO:0007669"/>
    <property type="project" value="UniProtKB-KW"/>
</dbReference>
<evidence type="ECO:0000259" key="11">
    <source>
        <dbReference type="PROSITE" id="PS50108"/>
    </source>
</evidence>
<keyword evidence="9" id="KW-0206">Cytoskeleton</keyword>
<dbReference type="GO" id="GO:0005856">
    <property type="term" value="C:cytoskeleton"/>
    <property type="evidence" value="ECO:0007669"/>
    <property type="project" value="UniProtKB-SubCell"/>
</dbReference>
<dbReference type="PROSITE" id="PS50108">
    <property type="entry name" value="CRIB"/>
    <property type="match status" value="1"/>
</dbReference>
<dbReference type="GO" id="GO:0005886">
    <property type="term" value="C:plasma membrane"/>
    <property type="evidence" value="ECO:0007669"/>
    <property type="project" value="UniProtKB-SubCell"/>
</dbReference>
<accession>A0A7L2S9I0</accession>
<dbReference type="PANTHER" id="PTHR13502:SF4">
    <property type="entry name" value="CDC42 SMALL EFFECTOR PROTEIN 2"/>
    <property type="match status" value="1"/>
</dbReference>
<dbReference type="Pfam" id="PF00786">
    <property type="entry name" value="PBD"/>
    <property type="match status" value="1"/>
</dbReference>
<dbReference type="Gene3D" id="3.90.810.10">
    <property type="entry name" value="CRIB domain"/>
    <property type="match status" value="1"/>
</dbReference>
<comment type="caution">
    <text evidence="12">The sequence shown here is derived from an EMBL/GenBank/DDBJ whole genome shotgun (WGS) entry which is preliminary data.</text>
</comment>
<dbReference type="InterPro" id="IPR036936">
    <property type="entry name" value="CRIB_dom_sf"/>
</dbReference>
<keyword evidence="5" id="KW-0963">Cytoplasm</keyword>
<comment type="subcellular location">
    <subcellularLocation>
        <location evidence="1">Cell membrane</location>
        <topology evidence="1">Lipid-anchor</topology>
    </subcellularLocation>
    <subcellularLocation>
        <location evidence="2">Cytoplasm</location>
        <location evidence="2">Cytoskeleton</location>
    </subcellularLocation>
</comment>
<feature type="non-terminal residue" evidence="12">
    <location>
        <position position="1"/>
    </location>
</feature>
<feature type="domain" description="CRIB" evidence="11">
    <location>
        <begin position="32"/>
        <end position="45"/>
    </location>
</feature>
<dbReference type="Proteomes" id="UP000537747">
    <property type="component" value="Unassembled WGS sequence"/>
</dbReference>
<evidence type="ECO:0000313" key="13">
    <source>
        <dbReference type="Proteomes" id="UP000537747"/>
    </source>
</evidence>
<dbReference type="InterPro" id="IPR039056">
    <property type="entry name" value="SPEC"/>
</dbReference>
<dbReference type="GO" id="GO:0031267">
    <property type="term" value="F:small GTPase binding"/>
    <property type="evidence" value="ECO:0007669"/>
    <property type="project" value="InterPro"/>
</dbReference>
<dbReference type="PANTHER" id="PTHR13502">
    <property type="entry name" value="CDC42 SMALL EFFECTOR PROTEIN HOMOLOG"/>
    <property type="match status" value="1"/>
</dbReference>
<keyword evidence="13" id="KW-1185">Reference proteome</keyword>
<evidence type="ECO:0000256" key="3">
    <source>
        <dbReference type="ARBA" id="ARBA00005720"/>
    </source>
</evidence>
<sequence length="57" mass="6670">YVTYWFCLFSEFQMFSLPSFQKRRRRIDRSMIGEPTNFVHTAHVGSGDLFSGMNSVS</sequence>
<keyword evidence="7" id="KW-0472">Membrane</keyword>
<dbReference type="FunFam" id="3.90.810.10:FF:000004">
    <property type="entry name" value="CDC42 small effector protein 2"/>
    <property type="match status" value="1"/>
</dbReference>
<protein>
    <submittedName>
        <fullName evidence="12">C4S2A protein</fullName>
    </submittedName>
</protein>
<keyword evidence="6" id="KW-0133">Cell shape</keyword>
<dbReference type="GO" id="GO:0035023">
    <property type="term" value="P:regulation of Rho protein signal transduction"/>
    <property type="evidence" value="ECO:0007669"/>
    <property type="project" value="InterPro"/>
</dbReference>
<organism evidence="12 13">
    <name type="scientific">Mystacornis crossleyi</name>
    <dbReference type="NCBI Taxonomy" id="98133"/>
    <lineage>
        <taxon>Eukaryota</taxon>
        <taxon>Metazoa</taxon>
        <taxon>Chordata</taxon>
        <taxon>Craniata</taxon>
        <taxon>Vertebrata</taxon>
        <taxon>Euteleostomi</taxon>
        <taxon>Archelosauria</taxon>
        <taxon>Archosauria</taxon>
        <taxon>Dinosauria</taxon>
        <taxon>Saurischia</taxon>
        <taxon>Theropoda</taxon>
        <taxon>Coelurosauria</taxon>
        <taxon>Aves</taxon>
        <taxon>Neognathae</taxon>
        <taxon>Neoaves</taxon>
        <taxon>Telluraves</taxon>
        <taxon>Australaves</taxon>
        <taxon>Passeriformes</taxon>
        <taxon>Sylvioidea</taxon>
        <taxon>Timaliidae</taxon>
        <taxon>Mystacornis</taxon>
    </lineage>
</organism>
<keyword evidence="8" id="KW-0564">Palmitate</keyword>
<proteinExistence type="inferred from homology"/>
<feature type="non-terminal residue" evidence="12">
    <location>
        <position position="57"/>
    </location>
</feature>
<evidence type="ECO:0000256" key="4">
    <source>
        <dbReference type="ARBA" id="ARBA00022475"/>
    </source>
</evidence>
<dbReference type="EMBL" id="VYZQ01022697">
    <property type="protein sequence ID" value="NXS17566.1"/>
    <property type="molecule type" value="Genomic_DNA"/>
</dbReference>
<evidence type="ECO:0000256" key="7">
    <source>
        <dbReference type="ARBA" id="ARBA00023136"/>
    </source>
</evidence>
<comment type="similarity">
    <text evidence="3">Belongs to the CDC42SE/SPEC family.</text>
</comment>
<dbReference type="AlphaFoldDB" id="A0A7L2S9I0"/>
<evidence type="ECO:0000256" key="8">
    <source>
        <dbReference type="ARBA" id="ARBA00023139"/>
    </source>
</evidence>
<evidence type="ECO:0000256" key="2">
    <source>
        <dbReference type="ARBA" id="ARBA00004245"/>
    </source>
</evidence>
<evidence type="ECO:0000256" key="10">
    <source>
        <dbReference type="ARBA" id="ARBA00023288"/>
    </source>
</evidence>
<evidence type="ECO:0000256" key="1">
    <source>
        <dbReference type="ARBA" id="ARBA00004193"/>
    </source>
</evidence>
<dbReference type="CDD" id="cd00132">
    <property type="entry name" value="CRIB"/>
    <property type="match status" value="1"/>
</dbReference>
<keyword evidence="10" id="KW-0449">Lipoprotein</keyword>
<keyword evidence="4" id="KW-1003">Cell membrane</keyword>